<feature type="non-terminal residue" evidence="2">
    <location>
        <position position="1"/>
    </location>
</feature>
<proteinExistence type="predicted"/>
<name>A0A1D1YL03_9ARAE</name>
<evidence type="ECO:0000313" key="2">
    <source>
        <dbReference type="EMBL" id="JAT55321.1"/>
    </source>
</evidence>
<protein>
    <submittedName>
        <fullName evidence="2">Uncharacterized protein</fullName>
    </submittedName>
</protein>
<feature type="region of interest" description="Disordered" evidence="1">
    <location>
        <begin position="237"/>
        <end position="278"/>
    </location>
</feature>
<dbReference type="PANTHER" id="PTHR38357">
    <property type="entry name" value="EXPRESSED PROTEIN"/>
    <property type="match status" value="1"/>
</dbReference>
<dbReference type="PANTHER" id="PTHR38357:SF1">
    <property type="entry name" value="EXPRESSED PROTEIN"/>
    <property type="match status" value="1"/>
</dbReference>
<feature type="region of interest" description="Disordered" evidence="1">
    <location>
        <begin position="173"/>
        <end position="201"/>
    </location>
</feature>
<gene>
    <name evidence="2" type="ORF">g.35700</name>
</gene>
<reference evidence="2" key="1">
    <citation type="submission" date="2015-07" db="EMBL/GenBank/DDBJ databases">
        <title>Transcriptome Assembly of Anthurium amnicola.</title>
        <authorList>
            <person name="Suzuki J."/>
        </authorList>
    </citation>
    <scope>NUCLEOTIDE SEQUENCE</scope>
</reference>
<feature type="compositionally biased region" description="Basic and acidic residues" evidence="1">
    <location>
        <begin position="258"/>
        <end position="278"/>
    </location>
</feature>
<dbReference type="AlphaFoldDB" id="A0A1D1YL03"/>
<feature type="region of interest" description="Disordered" evidence="1">
    <location>
        <begin position="347"/>
        <end position="392"/>
    </location>
</feature>
<feature type="compositionally biased region" description="Basic and acidic residues" evidence="1">
    <location>
        <begin position="319"/>
        <end position="329"/>
    </location>
</feature>
<dbReference type="GO" id="GO:0009536">
    <property type="term" value="C:plastid"/>
    <property type="evidence" value="ECO:0007669"/>
    <property type="project" value="TreeGrafter"/>
</dbReference>
<feature type="compositionally biased region" description="Polar residues" evidence="1">
    <location>
        <begin position="244"/>
        <end position="257"/>
    </location>
</feature>
<accession>A0A1D1YL03</accession>
<feature type="region of interest" description="Disordered" evidence="1">
    <location>
        <begin position="308"/>
        <end position="334"/>
    </location>
</feature>
<organism evidence="2">
    <name type="scientific">Anthurium amnicola</name>
    <dbReference type="NCBI Taxonomy" id="1678845"/>
    <lineage>
        <taxon>Eukaryota</taxon>
        <taxon>Viridiplantae</taxon>
        <taxon>Streptophyta</taxon>
        <taxon>Embryophyta</taxon>
        <taxon>Tracheophyta</taxon>
        <taxon>Spermatophyta</taxon>
        <taxon>Magnoliopsida</taxon>
        <taxon>Liliopsida</taxon>
        <taxon>Araceae</taxon>
        <taxon>Pothoideae</taxon>
        <taxon>Potheae</taxon>
        <taxon>Anthurium</taxon>
    </lineage>
</organism>
<evidence type="ECO:0000256" key="1">
    <source>
        <dbReference type="SAM" id="MobiDB-lite"/>
    </source>
</evidence>
<feature type="compositionally biased region" description="Gly residues" evidence="1">
    <location>
        <begin position="182"/>
        <end position="191"/>
    </location>
</feature>
<dbReference type="EMBL" id="GDJX01012615">
    <property type="protein sequence ID" value="JAT55321.1"/>
    <property type="molecule type" value="Transcribed_RNA"/>
</dbReference>
<sequence length="392" mass="43110">EIPPSPHPLSHMTLLRFHPPHFPVHPSTSHGCPTLHRLRIKPIAFASSSSFGTTPARIPARDRVIDFGKHRGKMLGTLPSSYLTWVSKNLRARDYEEWAKLADEVLRDPVYRDRLEWETAERVLTGVGLRPSSISDSPVEELLDISERFGWDNEDKDGWSRVDLQLLGTSKGGRIPRRLTSTGGGALGGQKGFQMKPRGHGGVKKVAVFGTDLGAPGRRGAMGSPGNAVRWERNTKLLSPRKSLGSQSHGGTESRSSAPEDGKDDSIGMPDSSEKSVLPDKDCWVHEAKQSKTPNGRKVGFLSNGFQFTLEEEESSPEESVKEKREERRERRRLKREQQVRMLRREVVADGGGGDTAVRTGQIGQSDGGGYSNPFPGRGALLDRINKGGEAT</sequence>